<proteinExistence type="predicted"/>
<sequence length="365" mass="41824">MMLERFLFKRIQERTMIRISESRCLRQRHKENACTACVDECPHNALEIDGRAVKFNSEQCRDCHFCVHVCPTDAVFYEAEMMSKYERRILHRDKVTFTCREQADSDGNDVVLPCLKWLSPEWLMMTELHNKVKEVYCDPGICSSCSVSWDPEEGLSWLKDWNRLTYTADTELIDKAFDKSGKKRAYNRRELFQMTSVQTKQEIGDLFIDSYTEEPSLQKKIPQTEKQTYAAAYLYKVDADSSENDADIAKRMTSGEISLKAPASSWDLLTAVCPTGAIIREDTVDRADLYADPSRCVACDICSLAAEEVPIKSLDTVGKFSRPILLQTLEMDDCPACGGKKERSRTKCPDCEMKEEKKRALLADW</sequence>
<evidence type="ECO:0000313" key="6">
    <source>
        <dbReference type="Proteomes" id="UP000199318"/>
    </source>
</evidence>
<feature type="domain" description="4Fe-4S ferredoxin-type" evidence="4">
    <location>
        <begin position="51"/>
        <end position="80"/>
    </location>
</feature>
<accession>A0A1H9UGZ8</accession>
<dbReference type="Gene3D" id="3.30.70.20">
    <property type="match status" value="1"/>
</dbReference>
<keyword evidence="2" id="KW-0408">Iron</keyword>
<dbReference type="EMBL" id="FOGV01000014">
    <property type="protein sequence ID" value="SES08464.1"/>
    <property type="molecule type" value="Genomic_DNA"/>
</dbReference>
<dbReference type="Proteomes" id="UP000199318">
    <property type="component" value="Unassembled WGS sequence"/>
</dbReference>
<dbReference type="GO" id="GO:0051536">
    <property type="term" value="F:iron-sulfur cluster binding"/>
    <property type="evidence" value="ECO:0007669"/>
    <property type="project" value="UniProtKB-KW"/>
</dbReference>
<comment type="caution">
    <text evidence="5">The sequence shown here is derived from an EMBL/GenBank/DDBJ whole genome shotgun (WGS) entry which is preliminary data.</text>
</comment>
<dbReference type="STRING" id="1464123.SAMN05444126_11434"/>
<dbReference type="GO" id="GO:0046872">
    <property type="term" value="F:metal ion binding"/>
    <property type="evidence" value="ECO:0007669"/>
    <property type="project" value="UniProtKB-KW"/>
</dbReference>
<reference evidence="6" key="1">
    <citation type="submission" date="2016-10" db="EMBL/GenBank/DDBJ databases">
        <authorList>
            <person name="de Groot N.N."/>
        </authorList>
    </citation>
    <scope>NUCLEOTIDE SEQUENCE [LARGE SCALE GENOMIC DNA]</scope>
    <source>
        <strain evidence="6">10nlg</strain>
    </source>
</reference>
<evidence type="ECO:0000256" key="1">
    <source>
        <dbReference type="ARBA" id="ARBA00022723"/>
    </source>
</evidence>
<keyword evidence="3" id="KW-0411">Iron-sulfur</keyword>
<dbReference type="OrthoDB" id="9672at2"/>
<dbReference type="InterPro" id="IPR017900">
    <property type="entry name" value="4Fe4S_Fe_S_CS"/>
</dbReference>
<evidence type="ECO:0000259" key="4">
    <source>
        <dbReference type="PROSITE" id="PS51379"/>
    </source>
</evidence>
<protein>
    <submittedName>
        <fullName evidence="5">4Fe-4S binding domain-containing protein</fullName>
    </submittedName>
</protein>
<keyword evidence="6" id="KW-1185">Reference proteome</keyword>
<dbReference type="PROSITE" id="PS00198">
    <property type="entry name" value="4FE4S_FER_1"/>
    <property type="match status" value="1"/>
</dbReference>
<evidence type="ECO:0000256" key="2">
    <source>
        <dbReference type="ARBA" id="ARBA00023004"/>
    </source>
</evidence>
<dbReference type="AlphaFoldDB" id="A0A1H9UGZ8"/>
<name>A0A1H9UGZ8_9BACI</name>
<dbReference type="PROSITE" id="PS51379">
    <property type="entry name" value="4FE4S_FER_2"/>
    <property type="match status" value="1"/>
</dbReference>
<organism evidence="5 6">
    <name type="scientific">Salisediminibacterium halotolerans</name>
    <dbReference type="NCBI Taxonomy" id="517425"/>
    <lineage>
        <taxon>Bacteria</taxon>
        <taxon>Bacillati</taxon>
        <taxon>Bacillota</taxon>
        <taxon>Bacilli</taxon>
        <taxon>Bacillales</taxon>
        <taxon>Bacillaceae</taxon>
        <taxon>Salisediminibacterium</taxon>
    </lineage>
</organism>
<dbReference type="Pfam" id="PF12838">
    <property type="entry name" value="Fer4_7"/>
    <property type="match status" value="1"/>
</dbReference>
<gene>
    <name evidence="5" type="ORF">SAMN05444126_11434</name>
</gene>
<evidence type="ECO:0000313" key="5">
    <source>
        <dbReference type="EMBL" id="SES08464.1"/>
    </source>
</evidence>
<dbReference type="InterPro" id="IPR017896">
    <property type="entry name" value="4Fe4S_Fe-S-bd"/>
</dbReference>
<dbReference type="SUPFAM" id="SSF54862">
    <property type="entry name" value="4Fe-4S ferredoxins"/>
    <property type="match status" value="2"/>
</dbReference>
<keyword evidence="1" id="KW-0479">Metal-binding</keyword>
<evidence type="ECO:0000256" key="3">
    <source>
        <dbReference type="ARBA" id="ARBA00023014"/>
    </source>
</evidence>